<feature type="transmembrane region" description="Helical" evidence="2">
    <location>
        <begin position="269"/>
        <end position="288"/>
    </location>
</feature>
<evidence type="ECO:0000313" key="4">
    <source>
        <dbReference type="Proteomes" id="UP001470230"/>
    </source>
</evidence>
<feature type="transmembrane region" description="Helical" evidence="2">
    <location>
        <begin position="243"/>
        <end position="263"/>
    </location>
</feature>
<protein>
    <recommendedName>
        <fullName evidence="5">Intimal thickness related receptor IRP domain-containing protein</fullName>
    </recommendedName>
</protein>
<dbReference type="EMBL" id="JAPFFF010000010">
    <property type="protein sequence ID" value="KAK8880798.1"/>
    <property type="molecule type" value="Genomic_DNA"/>
</dbReference>
<accession>A0ABR2JQ93</accession>
<keyword evidence="2" id="KW-0812">Transmembrane</keyword>
<keyword evidence="2" id="KW-1133">Transmembrane helix</keyword>
<name>A0ABR2JQ93_9EUKA</name>
<feature type="transmembrane region" description="Helical" evidence="2">
    <location>
        <begin position="300"/>
        <end position="321"/>
    </location>
</feature>
<feature type="transmembrane region" description="Helical" evidence="2">
    <location>
        <begin position="172"/>
        <end position="190"/>
    </location>
</feature>
<feature type="region of interest" description="Disordered" evidence="1">
    <location>
        <begin position="431"/>
        <end position="452"/>
    </location>
</feature>
<organism evidence="3 4">
    <name type="scientific">Tritrichomonas musculus</name>
    <dbReference type="NCBI Taxonomy" id="1915356"/>
    <lineage>
        <taxon>Eukaryota</taxon>
        <taxon>Metamonada</taxon>
        <taxon>Parabasalia</taxon>
        <taxon>Tritrichomonadida</taxon>
        <taxon>Tritrichomonadidae</taxon>
        <taxon>Tritrichomonas</taxon>
    </lineage>
</organism>
<proteinExistence type="predicted"/>
<evidence type="ECO:0000256" key="2">
    <source>
        <dbReference type="SAM" id="Phobius"/>
    </source>
</evidence>
<evidence type="ECO:0000313" key="3">
    <source>
        <dbReference type="EMBL" id="KAK8880798.1"/>
    </source>
</evidence>
<reference evidence="3 4" key="1">
    <citation type="submission" date="2024-04" db="EMBL/GenBank/DDBJ databases">
        <title>Tritrichomonas musculus Genome.</title>
        <authorList>
            <person name="Alves-Ferreira E."/>
            <person name="Grigg M."/>
            <person name="Lorenzi H."/>
            <person name="Galac M."/>
        </authorList>
    </citation>
    <scope>NUCLEOTIDE SEQUENCE [LARGE SCALE GENOMIC DNA]</scope>
    <source>
        <strain evidence="3 4">EAF2021</strain>
    </source>
</reference>
<feature type="transmembrane region" description="Helical" evidence="2">
    <location>
        <begin position="21"/>
        <end position="42"/>
    </location>
</feature>
<feature type="transmembrane region" description="Helical" evidence="2">
    <location>
        <begin position="349"/>
        <end position="370"/>
    </location>
</feature>
<feature type="transmembrane region" description="Helical" evidence="2">
    <location>
        <begin position="202"/>
        <end position="222"/>
    </location>
</feature>
<evidence type="ECO:0008006" key="5">
    <source>
        <dbReference type="Google" id="ProtNLM"/>
    </source>
</evidence>
<keyword evidence="2" id="KW-0472">Membrane</keyword>
<keyword evidence="4" id="KW-1185">Reference proteome</keyword>
<comment type="caution">
    <text evidence="3">The sequence shown here is derived from an EMBL/GenBank/DDBJ whole genome shotgun (WGS) entry which is preliminary data.</text>
</comment>
<gene>
    <name evidence="3" type="ORF">M9Y10_003488</name>
</gene>
<dbReference type="Proteomes" id="UP001470230">
    <property type="component" value="Unassembled WGS sequence"/>
</dbReference>
<sequence>MEQKDKVIVLPDFGFEKGGKLLMTIYGLNFSGVKLFVLSPILRELFYRSGNNDFFCTSSVNYFIIEFRPHVEGVRVNSKDFVIQSSNYVNDIYDTINYIEKDNNTQSIYNLLNSNDTYFYNTGIGRIAINVTVPNVYLPILTNCDNHDKMSAVVQYLNNGTFLDTREKNIQSFFTIFLFIYILFFLIWIINGQLYPNFSVKIHRLFAFSCLSKAFSLYCSCLKWKEKRTSESVSAKIIYGEIFSQYFSFVILMASNLITSLGFDIYKSVSSIEIFFIVLISSLIYITIYICEESYIELKIFGLISNLICFLISEHFINIGIESASSSLNIFDNLIFQINSPNFYLKIDLVISFCYAFKLIFLLYMLVFYISLLSNSKMLKVLIRECSEILFYIIDLIYFTYRNSYQPVSEEEWAARRARRRRLAHAHLLQDLNNDDDPSNATILEPNDDEENNNLSIQNCKIVEFEDPNRNEITLLL</sequence>
<evidence type="ECO:0000256" key="1">
    <source>
        <dbReference type="SAM" id="MobiDB-lite"/>
    </source>
</evidence>